<evidence type="ECO:0000256" key="1">
    <source>
        <dbReference type="ARBA" id="ARBA00004196"/>
    </source>
</evidence>
<protein>
    <submittedName>
        <fullName evidence="3">Peptidoglycan-binding protein</fullName>
    </submittedName>
</protein>
<dbReference type="Proteomes" id="UP000619479">
    <property type="component" value="Unassembled WGS sequence"/>
</dbReference>
<organism evidence="3 4">
    <name type="scientific">Actinoplanes cyaneus</name>
    <dbReference type="NCBI Taxonomy" id="52696"/>
    <lineage>
        <taxon>Bacteria</taxon>
        <taxon>Bacillati</taxon>
        <taxon>Actinomycetota</taxon>
        <taxon>Actinomycetes</taxon>
        <taxon>Micromonosporales</taxon>
        <taxon>Micromonosporaceae</taxon>
        <taxon>Actinoplanes</taxon>
    </lineage>
</organism>
<gene>
    <name evidence="3" type="ORF">Acy02nite_55300</name>
</gene>
<dbReference type="EMBL" id="BOMH01000041">
    <property type="protein sequence ID" value="GID67649.1"/>
    <property type="molecule type" value="Genomic_DNA"/>
</dbReference>
<keyword evidence="2" id="KW-0175">Coiled coil</keyword>
<dbReference type="InterPro" id="IPR050465">
    <property type="entry name" value="UPF0194_transport"/>
</dbReference>
<accession>A0A919IKQ4</accession>
<dbReference type="PANTHER" id="PTHR32347:SF23">
    <property type="entry name" value="BLL5650 PROTEIN"/>
    <property type="match status" value="1"/>
</dbReference>
<sequence length="348" mass="35744">MAVGGTTVAVLRHRPDGEPVAQQSTRVATVKLERRDLSTTKKLDGSIGFGTARPLDGHATGTVTWLPAAGATIRRGQQLFRVDDKPVALFYGSMPLFRTIGVAGTAGRDVRIVVDNLKALGYHVGPQPAPGEKAAPTQVKVRDGEGVLTPGLVKAIKKWQEDAGRPPTGEIAVGDVEVLAGAVRVDSTAVQPGSPANVPLMSVTPTRKVITVAAGLSEAAGLRRGDRVTVTLPDDRTVKARILAVSRTPVAQDGVAGAEPKLTVSVTVDDAKAIDRLDGGDVAVHVTGRTARDVLAAPIEALIALSEGGYAVQGPSGLVAVTTGMFADGFVEISGAGLAEGMDLVVAS</sequence>
<evidence type="ECO:0000256" key="2">
    <source>
        <dbReference type="ARBA" id="ARBA00023054"/>
    </source>
</evidence>
<proteinExistence type="predicted"/>
<evidence type="ECO:0000313" key="4">
    <source>
        <dbReference type="Proteomes" id="UP000619479"/>
    </source>
</evidence>
<dbReference type="GO" id="GO:0030313">
    <property type="term" value="C:cell envelope"/>
    <property type="evidence" value="ECO:0007669"/>
    <property type="project" value="UniProtKB-SubCell"/>
</dbReference>
<name>A0A919IKQ4_9ACTN</name>
<keyword evidence="4" id="KW-1185">Reference proteome</keyword>
<dbReference type="RefSeq" id="WP_203745604.1">
    <property type="nucleotide sequence ID" value="NZ_BAAAUC010000045.1"/>
</dbReference>
<comment type="subcellular location">
    <subcellularLocation>
        <location evidence="1">Cell envelope</location>
    </subcellularLocation>
</comment>
<dbReference type="PANTHER" id="PTHR32347">
    <property type="entry name" value="EFFLUX SYSTEM COMPONENT YKNX-RELATED"/>
    <property type="match status" value="1"/>
</dbReference>
<evidence type="ECO:0000313" key="3">
    <source>
        <dbReference type="EMBL" id="GID67649.1"/>
    </source>
</evidence>
<reference evidence="3" key="1">
    <citation type="submission" date="2021-01" db="EMBL/GenBank/DDBJ databases">
        <title>Whole genome shotgun sequence of Actinoplanes cyaneus NBRC 14990.</title>
        <authorList>
            <person name="Komaki H."/>
            <person name="Tamura T."/>
        </authorList>
    </citation>
    <scope>NUCLEOTIDE SEQUENCE</scope>
    <source>
        <strain evidence="3">NBRC 14990</strain>
    </source>
</reference>
<dbReference type="AlphaFoldDB" id="A0A919IKQ4"/>
<comment type="caution">
    <text evidence="3">The sequence shown here is derived from an EMBL/GenBank/DDBJ whole genome shotgun (WGS) entry which is preliminary data.</text>
</comment>